<organism evidence="1 2">
    <name type="scientific">Vanilla planifolia</name>
    <name type="common">Vanilla</name>
    <dbReference type="NCBI Taxonomy" id="51239"/>
    <lineage>
        <taxon>Eukaryota</taxon>
        <taxon>Viridiplantae</taxon>
        <taxon>Streptophyta</taxon>
        <taxon>Embryophyta</taxon>
        <taxon>Tracheophyta</taxon>
        <taxon>Spermatophyta</taxon>
        <taxon>Magnoliopsida</taxon>
        <taxon>Liliopsida</taxon>
        <taxon>Asparagales</taxon>
        <taxon>Orchidaceae</taxon>
        <taxon>Vanilloideae</taxon>
        <taxon>Vanilleae</taxon>
        <taxon>Vanilla</taxon>
    </lineage>
</organism>
<dbReference type="AlphaFoldDB" id="A0A835VFK7"/>
<comment type="caution">
    <text evidence="1">The sequence shown here is derived from an EMBL/GenBank/DDBJ whole genome shotgun (WGS) entry which is preliminary data.</text>
</comment>
<dbReference type="EMBL" id="JADCNL010000001">
    <property type="protein sequence ID" value="KAG0497002.1"/>
    <property type="molecule type" value="Genomic_DNA"/>
</dbReference>
<evidence type="ECO:0000313" key="1">
    <source>
        <dbReference type="EMBL" id="KAG0497002.1"/>
    </source>
</evidence>
<accession>A0A835VFK7</accession>
<keyword evidence="2" id="KW-1185">Reference proteome</keyword>
<evidence type="ECO:0000313" key="2">
    <source>
        <dbReference type="Proteomes" id="UP000636800"/>
    </source>
</evidence>
<reference evidence="1 2" key="1">
    <citation type="journal article" date="2020" name="Nat. Food">
        <title>A phased Vanilla planifolia genome enables genetic improvement of flavour and production.</title>
        <authorList>
            <person name="Hasing T."/>
            <person name="Tang H."/>
            <person name="Brym M."/>
            <person name="Khazi F."/>
            <person name="Huang T."/>
            <person name="Chambers A.H."/>
        </authorList>
    </citation>
    <scope>NUCLEOTIDE SEQUENCE [LARGE SCALE GENOMIC DNA]</scope>
    <source>
        <tissue evidence="1">Leaf</tissue>
    </source>
</reference>
<protein>
    <submittedName>
        <fullName evidence="1">Uncharacterized protein</fullName>
    </submittedName>
</protein>
<name>A0A835VFK7_VANPL</name>
<sequence>MDQDQLPWKGVPGRREADGGLWCASAGCRTSNDGLLHGSRSGLSWTIAAIGALVYLARGEIIVVVGHNARAIKACHGGTACIGDGQWTLHLTHL</sequence>
<dbReference type="OrthoDB" id="272141at2759"/>
<dbReference type="Proteomes" id="UP000636800">
    <property type="component" value="Chromosome 1"/>
</dbReference>
<gene>
    <name evidence="1" type="ORF">HPP92_001693</name>
</gene>
<proteinExistence type="predicted"/>